<dbReference type="GO" id="GO:0004798">
    <property type="term" value="F:dTMP kinase activity"/>
    <property type="evidence" value="ECO:0007669"/>
    <property type="project" value="UniProtKB-EC"/>
</dbReference>
<organism evidence="14 15">
    <name type="scientific">Candidatus Magnetaquiglobus chichijimensis</name>
    <dbReference type="NCBI Taxonomy" id="3141448"/>
    <lineage>
        <taxon>Bacteria</taxon>
        <taxon>Pseudomonadati</taxon>
        <taxon>Pseudomonadota</taxon>
        <taxon>Magnetococcia</taxon>
        <taxon>Magnetococcales</taxon>
        <taxon>Candidatus Magnetaquicoccaceae</taxon>
        <taxon>Candidatus Magnetaquiglobus</taxon>
    </lineage>
</organism>
<keyword evidence="6 11" id="KW-0547">Nucleotide-binding</keyword>
<keyword evidence="8 11" id="KW-0067">ATP-binding</keyword>
<gene>
    <name evidence="11 14" type="primary">tmk</name>
    <name evidence="14" type="ORF">SIID45300_01574</name>
</gene>
<dbReference type="NCBIfam" id="TIGR00041">
    <property type="entry name" value="DTMP_kinase"/>
    <property type="match status" value="1"/>
</dbReference>
<dbReference type="InterPro" id="IPR018094">
    <property type="entry name" value="Thymidylate_kinase"/>
</dbReference>
<comment type="similarity">
    <text evidence="1 11">Belongs to the thymidylate kinase family.</text>
</comment>
<evidence type="ECO:0000313" key="14">
    <source>
        <dbReference type="EMBL" id="GAB0057250.1"/>
    </source>
</evidence>
<dbReference type="InterPro" id="IPR027417">
    <property type="entry name" value="P-loop_NTPase"/>
</dbReference>
<dbReference type="PANTHER" id="PTHR10344">
    <property type="entry name" value="THYMIDYLATE KINASE"/>
    <property type="match status" value="1"/>
</dbReference>
<dbReference type="SUPFAM" id="SSF52540">
    <property type="entry name" value="P-loop containing nucleoside triphosphate hydrolases"/>
    <property type="match status" value="1"/>
</dbReference>
<evidence type="ECO:0000256" key="12">
    <source>
        <dbReference type="SAM" id="MobiDB-lite"/>
    </source>
</evidence>
<dbReference type="HAMAP" id="MF_00165">
    <property type="entry name" value="Thymidylate_kinase"/>
    <property type="match status" value="1"/>
</dbReference>
<comment type="function">
    <text evidence="11">Phosphorylation of dTMP to form dTDP in both de novo and salvage pathways of dTTP synthesis.</text>
</comment>
<feature type="region of interest" description="Disordered" evidence="12">
    <location>
        <begin position="1"/>
        <end position="27"/>
    </location>
</feature>
<reference evidence="14 15" key="1">
    <citation type="submission" date="2024-09" db="EMBL/GenBank/DDBJ databases">
        <title>Draft genome sequence of Candidatus Magnetaquicoccaceae bacterium FCR-1.</title>
        <authorList>
            <person name="Shimoshige H."/>
            <person name="Shimamura S."/>
            <person name="Taoka A."/>
            <person name="Kobayashi H."/>
            <person name="Maekawa T."/>
        </authorList>
    </citation>
    <scope>NUCLEOTIDE SEQUENCE [LARGE SCALE GENOMIC DNA]</scope>
    <source>
        <strain evidence="14 15">FCR-1</strain>
    </source>
</reference>
<comment type="catalytic activity">
    <reaction evidence="10 11">
        <text>dTMP + ATP = dTDP + ADP</text>
        <dbReference type="Rhea" id="RHEA:13517"/>
        <dbReference type="ChEBI" id="CHEBI:30616"/>
        <dbReference type="ChEBI" id="CHEBI:58369"/>
        <dbReference type="ChEBI" id="CHEBI:63528"/>
        <dbReference type="ChEBI" id="CHEBI:456216"/>
        <dbReference type="EC" id="2.7.4.9"/>
    </reaction>
</comment>
<feature type="binding site" evidence="11">
    <location>
        <begin position="35"/>
        <end position="42"/>
    </location>
    <ligand>
        <name>ATP</name>
        <dbReference type="ChEBI" id="CHEBI:30616"/>
    </ligand>
</feature>
<evidence type="ECO:0000256" key="6">
    <source>
        <dbReference type="ARBA" id="ARBA00022741"/>
    </source>
</evidence>
<feature type="domain" description="Thymidylate kinase-like" evidence="13">
    <location>
        <begin position="33"/>
        <end position="217"/>
    </location>
</feature>
<name>A0ABQ0C8N5_9PROT</name>
<feature type="compositionally biased region" description="Basic and acidic residues" evidence="12">
    <location>
        <begin position="14"/>
        <end position="26"/>
    </location>
</feature>
<keyword evidence="7 11" id="KW-0418">Kinase</keyword>
<evidence type="ECO:0000256" key="10">
    <source>
        <dbReference type="ARBA" id="ARBA00048743"/>
    </source>
</evidence>
<evidence type="ECO:0000256" key="9">
    <source>
        <dbReference type="ARBA" id="ARBA00029962"/>
    </source>
</evidence>
<evidence type="ECO:0000259" key="13">
    <source>
        <dbReference type="Pfam" id="PF02223"/>
    </source>
</evidence>
<keyword evidence="15" id="KW-1185">Reference proteome</keyword>
<dbReference type="Pfam" id="PF02223">
    <property type="entry name" value="Thymidylate_kin"/>
    <property type="match status" value="1"/>
</dbReference>
<evidence type="ECO:0000256" key="7">
    <source>
        <dbReference type="ARBA" id="ARBA00022777"/>
    </source>
</evidence>
<evidence type="ECO:0000256" key="11">
    <source>
        <dbReference type="HAMAP-Rule" id="MF_00165"/>
    </source>
</evidence>
<evidence type="ECO:0000256" key="3">
    <source>
        <dbReference type="ARBA" id="ARBA00017144"/>
    </source>
</evidence>
<evidence type="ECO:0000256" key="1">
    <source>
        <dbReference type="ARBA" id="ARBA00009776"/>
    </source>
</evidence>
<dbReference type="CDD" id="cd01672">
    <property type="entry name" value="TMPK"/>
    <property type="match status" value="1"/>
</dbReference>
<dbReference type="Gene3D" id="3.40.50.300">
    <property type="entry name" value="P-loop containing nucleotide triphosphate hydrolases"/>
    <property type="match status" value="1"/>
</dbReference>
<protein>
    <recommendedName>
        <fullName evidence="3 11">Thymidylate kinase</fullName>
        <ecNumber evidence="2 11">2.7.4.9</ecNumber>
    </recommendedName>
    <alternativeName>
        <fullName evidence="9 11">dTMP kinase</fullName>
    </alternativeName>
</protein>
<evidence type="ECO:0000256" key="4">
    <source>
        <dbReference type="ARBA" id="ARBA00022679"/>
    </source>
</evidence>
<evidence type="ECO:0000256" key="2">
    <source>
        <dbReference type="ARBA" id="ARBA00012980"/>
    </source>
</evidence>
<dbReference type="EMBL" id="BAAFGK010000004">
    <property type="protein sequence ID" value="GAB0057250.1"/>
    <property type="molecule type" value="Genomic_DNA"/>
</dbReference>
<proteinExistence type="inferred from homology"/>
<sequence length="226" mass="24470">MDLPRVAGGVAVELPREDPDPGDLRRSSRFVTFEGGEGAGKSSQMAGVAGRLRGLGVEVVTTREPGGCQMAERIRELVVGGGPGAFDPRAEWLLMLAARIEHLRAVIRPALARGSWVLCDRFSGSTVAYQGYGRGLDLAWMGEVHRFVQEGLEPDRVILLDVDPEVGLGRALGANRFERESSGFHRRVRAGFLAMAGADPERWRVVDAHADKAVVAEAVWRAVVMS</sequence>
<keyword evidence="4 11" id="KW-0808">Transferase</keyword>
<dbReference type="PANTHER" id="PTHR10344:SF4">
    <property type="entry name" value="UMP-CMP KINASE 2, MITOCHONDRIAL"/>
    <property type="match status" value="1"/>
</dbReference>
<comment type="caution">
    <text evidence="14">The sequence shown here is derived from an EMBL/GenBank/DDBJ whole genome shotgun (WGS) entry which is preliminary data.</text>
</comment>
<dbReference type="InterPro" id="IPR039430">
    <property type="entry name" value="Thymidylate_kin-like_dom"/>
</dbReference>
<keyword evidence="5 11" id="KW-0545">Nucleotide biosynthesis</keyword>
<dbReference type="PROSITE" id="PS01331">
    <property type="entry name" value="THYMIDYLATE_KINASE"/>
    <property type="match status" value="1"/>
</dbReference>
<dbReference type="EC" id="2.7.4.9" evidence="2 11"/>
<dbReference type="InterPro" id="IPR018095">
    <property type="entry name" value="Thymidylate_kin_CS"/>
</dbReference>
<evidence type="ECO:0000256" key="8">
    <source>
        <dbReference type="ARBA" id="ARBA00022840"/>
    </source>
</evidence>
<evidence type="ECO:0000256" key="5">
    <source>
        <dbReference type="ARBA" id="ARBA00022727"/>
    </source>
</evidence>
<evidence type="ECO:0000313" key="15">
    <source>
        <dbReference type="Proteomes" id="UP001628193"/>
    </source>
</evidence>
<accession>A0ABQ0C8N5</accession>
<dbReference type="Proteomes" id="UP001628193">
    <property type="component" value="Unassembled WGS sequence"/>
</dbReference>